<gene>
    <name evidence="2" type="primary">LOC142165405</name>
</gene>
<sequence length="193" mass="23343">MDSYLLWKKKACKTHETKQASWLVQKILKAKQYMTDVGANLDEILDKKNITINYIYKMLKQDHQKMPWRKLICKNGGMPKWIFILYVAIMGKLATRDRLGRWGITNDLLCPMCNEEEESMKHLFFKCIYTTTIWEKLLQWMNVNRRLMEWSQEIEWACNNFRGRSANAEIYRIALVSCVYYVWQERNHRIFRI</sequence>
<evidence type="ECO:0000313" key="2">
    <source>
        <dbReference type="RefSeq" id="XP_075080070.1"/>
    </source>
</evidence>
<dbReference type="Proteomes" id="UP000790787">
    <property type="component" value="Chromosome 10"/>
</dbReference>
<organism evidence="1 2">
    <name type="scientific">Nicotiana tabacum</name>
    <name type="common">Common tobacco</name>
    <dbReference type="NCBI Taxonomy" id="4097"/>
    <lineage>
        <taxon>Eukaryota</taxon>
        <taxon>Viridiplantae</taxon>
        <taxon>Streptophyta</taxon>
        <taxon>Embryophyta</taxon>
        <taxon>Tracheophyta</taxon>
        <taxon>Spermatophyta</taxon>
        <taxon>Magnoliopsida</taxon>
        <taxon>eudicotyledons</taxon>
        <taxon>Gunneridae</taxon>
        <taxon>Pentapetalae</taxon>
        <taxon>asterids</taxon>
        <taxon>lamiids</taxon>
        <taxon>Solanales</taxon>
        <taxon>Solanaceae</taxon>
        <taxon>Nicotianoideae</taxon>
        <taxon>Nicotianeae</taxon>
        <taxon>Nicotiana</taxon>
    </lineage>
</organism>
<reference evidence="2" key="2">
    <citation type="submission" date="2025-08" db="UniProtKB">
        <authorList>
            <consortium name="RefSeq"/>
        </authorList>
    </citation>
    <scope>IDENTIFICATION</scope>
    <source>
        <tissue evidence="2">Leaf</tissue>
    </source>
</reference>
<accession>A0AC58S547</accession>
<keyword evidence="1" id="KW-1185">Reference proteome</keyword>
<evidence type="ECO:0000313" key="1">
    <source>
        <dbReference type="Proteomes" id="UP000790787"/>
    </source>
</evidence>
<proteinExistence type="predicted"/>
<protein>
    <submittedName>
        <fullName evidence="2">Uncharacterized protein LOC142165405</fullName>
    </submittedName>
</protein>
<dbReference type="RefSeq" id="XP_075080070.1">
    <property type="nucleotide sequence ID" value="XM_075223969.1"/>
</dbReference>
<reference evidence="1" key="1">
    <citation type="journal article" date="2014" name="Nat. Commun.">
        <title>The tobacco genome sequence and its comparison with those of tomato and potato.</title>
        <authorList>
            <person name="Sierro N."/>
            <person name="Battey J.N."/>
            <person name="Ouadi S."/>
            <person name="Bakaher N."/>
            <person name="Bovet L."/>
            <person name="Willig A."/>
            <person name="Goepfert S."/>
            <person name="Peitsch M.C."/>
            <person name="Ivanov N.V."/>
        </authorList>
    </citation>
    <scope>NUCLEOTIDE SEQUENCE [LARGE SCALE GENOMIC DNA]</scope>
</reference>
<name>A0AC58S547_TOBAC</name>